<feature type="region of interest" description="Disordered" evidence="1">
    <location>
        <begin position="602"/>
        <end position="628"/>
    </location>
</feature>
<feature type="region of interest" description="Disordered" evidence="1">
    <location>
        <begin position="751"/>
        <end position="803"/>
    </location>
</feature>
<feature type="region of interest" description="Disordered" evidence="1">
    <location>
        <begin position="849"/>
        <end position="873"/>
    </location>
</feature>
<dbReference type="EMBL" id="ODYU01005799">
    <property type="protein sequence ID" value="SOQ47047.1"/>
    <property type="molecule type" value="Genomic_DNA"/>
</dbReference>
<feature type="compositionally biased region" description="Polar residues" evidence="1">
    <location>
        <begin position="928"/>
        <end position="947"/>
    </location>
</feature>
<protein>
    <submittedName>
        <fullName evidence="2">SFRICE_027927</fullName>
    </submittedName>
</protein>
<sequence>MLDIPLFVLVISFGLEKKNTVEDAVHHEFYNIRTTKTVLQIGLSSAFNIRSHRNPSSRSLYSRYTRQTRREDSGLYQPSHSRSYESDSDYSNDEDEHLSELALLPPRSYKTRKDYLRHSAPEYETTLETAPLSKPRVNNYVKRSSPSPGVRRRYWNREDRAPYLQQRAPSFSQPQRRNSYSGIKDVLTSYADSLKLTKQPEDKDNILQSLISLIGQLGNEDKTRKYNRKGDNLSLDEESVETLDTEEDIDSSLESFGFNNMRSYYLRHEPSYKRHNYRKGYNNNIYNLQIRRTPPAEDTSNEADGILVTDNSKPYDVVTIARPKSKKSGSIINRNNNQNSDTEDVLKYRKKSNLPYISGLNHILKRSKLYTENQNDIKDISRELALNAKLLRDNDNTNHLTKLRLESLEENLDSQLHSNKKPKVNFLRFMVLPQNKLTLGSELAKNLTNLLSSTFDKLNLKPHVRTVVDTSYNDDERYNSGAAHSFSQNVNLRSYDDFALVKRLLVDEAESNLVPYHESKDYNNQNKEVESIEEFVLETDDDRDEVIVSKDSLNIDLPILEINSSALRTDLDTEELASKIMNILKLAISNVQLSIEKDNIANEPVSEQNKTIDTSDELSPDDAHNTDFTSLRTDEQMNDVVSSTDKLHLEYPWNSQLSLNDKNKNNSLRTEKSENVTDEHFLNLWKDQLSSDKEYEDNTLRTQNSEDLSGVLHLEYPWTDELNTDNENISNGLRTQEYTDELQLEYPWTDQLSSDNENDNNSLRTQNSPTDKTVADTADPSDLSSQLEFPWNGKPSPDKDNVTDALRTQSSEDFTNLTNALETEKSQTDELVSDTVDSNNELHLEYPWNDELSTNKNNESNTLRTENTQTDKEIEDAVNSTSELHLEYPWNDQPSPDNDTVSLRTQNLEDSTDVLHLDYPWNGELTPVNDSANNTLRTQKPENSTNLLHLEFPWNNQLSSDDDEKNYSLRTQKPENSTDVLHLEYPWNGQPSPDNENKTETLRTQTSENSTDELHLEFPWNDQLSSGNDNENNALRTQNLDDFTNLLHLEYPWNGQQRPNYENNLLSSRKLNTNLRRREDKYIAREYTDVVDLEFPWNGYSNPEGIKHKLRSGGKPDKGKDLNNHNIVLKRPWNGDLSQDEDNVSKEVVKYSGPKNKLRSYLHKHNKRPGDYSRSTYYDDSDDLINRRALIEAVKNLEHKYDDLKKVVLELPWQKILESMKENIGNDAVPRIESRFSGNSQLHNQLKRPEDLNYNRSAQDEEYIEHETCNPASQENFEKIMFKYKNSDEDENSSDSIKFPLDRRPVARLAAHHKDMYTDRRLNSILEPMDKPSDPLFNTTNDVESELNNDTSCQQTRRMRMRRCGYIRVMLGRGVSMSGLARHATRPAVTCHFLKNLLIAFLCLWKENHPMTSLVLSEAKESVKLLLTKNHPVPTPAFLAGAPVNPLAYHDVTKIISSLNDMSPGP</sequence>
<organism evidence="2">
    <name type="scientific">Spodoptera frugiperda</name>
    <name type="common">Fall armyworm</name>
    <dbReference type="NCBI Taxonomy" id="7108"/>
    <lineage>
        <taxon>Eukaryota</taxon>
        <taxon>Metazoa</taxon>
        <taxon>Ecdysozoa</taxon>
        <taxon>Arthropoda</taxon>
        <taxon>Hexapoda</taxon>
        <taxon>Insecta</taxon>
        <taxon>Pterygota</taxon>
        <taxon>Neoptera</taxon>
        <taxon>Endopterygota</taxon>
        <taxon>Lepidoptera</taxon>
        <taxon>Glossata</taxon>
        <taxon>Ditrysia</taxon>
        <taxon>Noctuoidea</taxon>
        <taxon>Noctuidae</taxon>
        <taxon>Amphipyrinae</taxon>
        <taxon>Spodoptera</taxon>
    </lineage>
</organism>
<feature type="compositionally biased region" description="Acidic residues" evidence="1">
    <location>
        <begin position="86"/>
        <end position="97"/>
    </location>
</feature>
<evidence type="ECO:0000256" key="1">
    <source>
        <dbReference type="SAM" id="MobiDB-lite"/>
    </source>
</evidence>
<reference evidence="2" key="1">
    <citation type="submission" date="2016-07" db="EMBL/GenBank/DDBJ databases">
        <authorList>
            <person name="Bretaudeau A."/>
        </authorList>
    </citation>
    <scope>NUCLEOTIDE SEQUENCE</scope>
    <source>
        <strain evidence="2">Rice</strain>
        <tissue evidence="2">Whole body</tissue>
    </source>
</reference>
<accession>A0A2H1W1Y9</accession>
<feature type="compositionally biased region" description="Polar residues" evidence="1">
    <location>
        <begin position="851"/>
        <end position="868"/>
    </location>
</feature>
<feature type="region of interest" description="Disordered" evidence="1">
    <location>
        <begin position="926"/>
        <end position="1011"/>
    </location>
</feature>
<feature type="compositionally biased region" description="Polar residues" evidence="1">
    <location>
        <begin position="968"/>
        <end position="979"/>
    </location>
</feature>
<feature type="region of interest" description="Disordered" evidence="1">
    <location>
        <begin position="53"/>
        <end position="104"/>
    </location>
</feature>
<feature type="compositionally biased region" description="Polar residues" evidence="1">
    <location>
        <begin position="56"/>
        <end position="65"/>
    </location>
</feature>
<feature type="compositionally biased region" description="Low complexity" evidence="1">
    <location>
        <begin position="753"/>
        <end position="762"/>
    </location>
</feature>
<evidence type="ECO:0000313" key="2">
    <source>
        <dbReference type="EMBL" id="SOQ47047.1"/>
    </source>
</evidence>
<proteinExistence type="predicted"/>
<name>A0A2H1W1Y9_SPOFR</name>
<gene>
    <name evidence="2" type="ORF">SFRICE_027927</name>
</gene>